<evidence type="ECO:0000313" key="1">
    <source>
        <dbReference type="EMBL" id="KAL3287564.1"/>
    </source>
</evidence>
<protein>
    <submittedName>
        <fullName evidence="1">Uncharacterized protein</fullName>
    </submittedName>
</protein>
<evidence type="ECO:0000313" key="2">
    <source>
        <dbReference type="Proteomes" id="UP001516400"/>
    </source>
</evidence>
<organism evidence="1 2">
    <name type="scientific">Cryptolaemus montrouzieri</name>
    <dbReference type="NCBI Taxonomy" id="559131"/>
    <lineage>
        <taxon>Eukaryota</taxon>
        <taxon>Metazoa</taxon>
        <taxon>Ecdysozoa</taxon>
        <taxon>Arthropoda</taxon>
        <taxon>Hexapoda</taxon>
        <taxon>Insecta</taxon>
        <taxon>Pterygota</taxon>
        <taxon>Neoptera</taxon>
        <taxon>Endopterygota</taxon>
        <taxon>Coleoptera</taxon>
        <taxon>Polyphaga</taxon>
        <taxon>Cucujiformia</taxon>
        <taxon>Coccinelloidea</taxon>
        <taxon>Coccinellidae</taxon>
        <taxon>Scymninae</taxon>
        <taxon>Scymnini</taxon>
        <taxon>Cryptolaemus</taxon>
    </lineage>
</organism>
<dbReference type="Proteomes" id="UP001516400">
    <property type="component" value="Unassembled WGS sequence"/>
</dbReference>
<gene>
    <name evidence="1" type="ORF">HHI36_002031</name>
</gene>
<sequence length="82" mass="9643">MEWRPLEGLTIDRFAPILKAIILMNLNENNVQIDSRICGLFQHHIYYFPYVKDYSKFPGEIDSPIDMNAVNSTEEVEKIRKL</sequence>
<accession>A0ABD2P9E3</accession>
<reference evidence="1 2" key="1">
    <citation type="journal article" date="2021" name="BMC Biol.">
        <title>Horizontally acquired antibacterial genes associated with adaptive radiation of ladybird beetles.</title>
        <authorList>
            <person name="Li H.S."/>
            <person name="Tang X.F."/>
            <person name="Huang Y.H."/>
            <person name="Xu Z.Y."/>
            <person name="Chen M.L."/>
            <person name="Du X.Y."/>
            <person name="Qiu B.Y."/>
            <person name="Chen P.T."/>
            <person name="Zhang W."/>
            <person name="Slipinski A."/>
            <person name="Escalona H.E."/>
            <person name="Waterhouse R.M."/>
            <person name="Zwick A."/>
            <person name="Pang H."/>
        </authorList>
    </citation>
    <scope>NUCLEOTIDE SEQUENCE [LARGE SCALE GENOMIC DNA]</scope>
    <source>
        <strain evidence="1">SYSU2018</strain>
    </source>
</reference>
<comment type="caution">
    <text evidence="1">The sequence shown here is derived from an EMBL/GenBank/DDBJ whole genome shotgun (WGS) entry which is preliminary data.</text>
</comment>
<proteinExistence type="predicted"/>
<feature type="non-terminal residue" evidence="1">
    <location>
        <position position="82"/>
    </location>
</feature>
<keyword evidence="2" id="KW-1185">Reference proteome</keyword>
<name>A0ABD2P9E3_9CUCU</name>
<dbReference type="AlphaFoldDB" id="A0ABD2P9E3"/>
<dbReference type="EMBL" id="JABFTP020000185">
    <property type="protein sequence ID" value="KAL3287564.1"/>
    <property type="molecule type" value="Genomic_DNA"/>
</dbReference>